<accession>A0A2J6SN65</accession>
<keyword evidence="2" id="KW-1185">Reference proteome</keyword>
<dbReference type="OrthoDB" id="3200163at2759"/>
<name>A0A2J6SN65_9HELO</name>
<sequence length="443" mass="49628">MVASRMFPISTPFSILMEIHATGAAFDLVLQHGAKWKALELSILLASSSSPFFLREPESGEMHPTDIFRESPSSWGRLLHLISKGSSLDIRMIVCLKTLHFLWNVLLYDTRHRFGEALSVLLSTDLSVAASTGKEWLAGDPHESKECSRLLYLSIRGALVHASPYRLLTDVFRDAFTPCYRSNKKDDFRNGITAVIAEMLRIDRDISTFSYGMESLTDCAVRWRCLDIWKLSLEKSKCQMFPPTIWENNAHFYDPLGFVSHEPGASVRVTGDAASGKFILVVDERTYLDALVISGNKKTEYPRDPEIKSLTKGWPCIVKLPQVHCEVYPSRSISTELATDEDQRTADRNANGKAQYNMHPTDDGGVELFIDCCEIGEPWERLYTKKYAEVRREARSEFLGDFGFEISEDELSELDVDEDGGAASTGLFSKIAGVGLDVLSALV</sequence>
<dbReference type="InParanoid" id="A0A2J6SN65"/>
<dbReference type="EMBL" id="KZ613912">
    <property type="protein sequence ID" value="PMD52204.1"/>
    <property type="molecule type" value="Genomic_DNA"/>
</dbReference>
<dbReference type="AlphaFoldDB" id="A0A2J6SN65"/>
<dbReference type="STRING" id="1095630.A0A2J6SN65"/>
<dbReference type="GeneID" id="36579445"/>
<evidence type="ECO:0000313" key="1">
    <source>
        <dbReference type="EMBL" id="PMD52204.1"/>
    </source>
</evidence>
<organism evidence="1 2">
    <name type="scientific">Hyaloscypha bicolor E</name>
    <dbReference type="NCBI Taxonomy" id="1095630"/>
    <lineage>
        <taxon>Eukaryota</taxon>
        <taxon>Fungi</taxon>
        <taxon>Dikarya</taxon>
        <taxon>Ascomycota</taxon>
        <taxon>Pezizomycotina</taxon>
        <taxon>Leotiomycetes</taxon>
        <taxon>Helotiales</taxon>
        <taxon>Hyaloscyphaceae</taxon>
        <taxon>Hyaloscypha</taxon>
        <taxon>Hyaloscypha bicolor</taxon>
    </lineage>
</organism>
<dbReference type="Proteomes" id="UP000235371">
    <property type="component" value="Unassembled WGS sequence"/>
</dbReference>
<proteinExistence type="predicted"/>
<protein>
    <submittedName>
        <fullName evidence="1">Uncharacterized protein</fullName>
    </submittedName>
</protein>
<dbReference type="RefSeq" id="XP_024729108.1">
    <property type="nucleotide sequence ID" value="XM_024871363.1"/>
</dbReference>
<evidence type="ECO:0000313" key="2">
    <source>
        <dbReference type="Proteomes" id="UP000235371"/>
    </source>
</evidence>
<gene>
    <name evidence="1" type="ORF">K444DRAFT_256074</name>
</gene>
<reference evidence="1 2" key="1">
    <citation type="submission" date="2016-04" db="EMBL/GenBank/DDBJ databases">
        <title>A degradative enzymes factory behind the ericoid mycorrhizal symbiosis.</title>
        <authorList>
            <consortium name="DOE Joint Genome Institute"/>
            <person name="Martino E."/>
            <person name="Morin E."/>
            <person name="Grelet G."/>
            <person name="Kuo A."/>
            <person name="Kohler A."/>
            <person name="Daghino S."/>
            <person name="Barry K."/>
            <person name="Choi C."/>
            <person name="Cichocki N."/>
            <person name="Clum A."/>
            <person name="Copeland A."/>
            <person name="Hainaut M."/>
            <person name="Haridas S."/>
            <person name="Labutti K."/>
            <person name="Lindquist E."/>
            <person name="Lipzen A."/>
            <person name="Khouja H.-R."/>
            <person name="Murat C."/>
            <person name="Ohm R."/>
            <person name="Olson A."/>
            <person name="Spatafora J."/>
            <person name="Veneault-Fourrey C."/>
            <person name="Henrissat B."/>
            <person name="Grigoriev I."/>
            <person name="Martin F."/>
            <person name="Perotto S."/>
        </authorList>
    </citation>
    <scope>NUCLEOTIDE SEQUENCE [LARGE SCALE GENOMIC DNA]</scope>
    <source>
        <strain evidence="1 2">E</strain>
    </source>
</reference>